<keyword evidence="8 9" id="KW-0472">Membrane</keyword>
<feature type="transmembrane region" description="Helical" evidence="9">
    <location>
        <begin position="138"/>
        <end position="159"/>
    </location>
</feature>
<dbReference type="PROSITE" id="PS50929">
    <property type="entry name" value="ABC_TM1F"/>
    <property type="match status" value="1"/>
</dbReference>
<evidence type="ECO:0000256" key="3">
    <source>
        <dbReference type="ARBA" id="ARBA00022475"/>
    </source>
</evidence>
<dbReference type="InterPro" id="IPR039421">
    <property type="entry name" value="Type_1_exporter"/>
</dbReference>
<feature type="transmembrane region" description="Helical" evidence="9">
    <location>
        <begin position="165"/>
        <end position="185"/>
    </location>
</feature>
<dbReference type="SMART" id="SM00382">
    <property type="entry name" value="AAA"/>
    <property type="match status" value="1"/>
</dbReference>
<dbReference type="InterPro" id="IPR027417">
    <property type="entry name" value="P-loop_NTPase"/>
</dbReference>
<feature type="transmembrane region" description="Helical" evidence="9">
    <location>
        <begin position="21"/>
        <end position="45"/>
    </location>
</feature>
<keyword evidence="7 9" id="KW-1133">Transmembrane helix</keyword>
<dbReference type="InterPro" id="IPR003593">
    <property type="entry name" value="AAA+_ATPase"/>
</dbReference>
<keyword evidence="5" id="KW-0547">Nucleotide-binding</keyword>
<dbReference type="SUPFAM" id="SSF52540">
    <property type="entry name" value="P-loop containing nucleoside triphosphate hydrolases"/>
    <property type="match status" value="1"/>
</dbReference>
<feature type="domain" description="ABC transporter" evidence="10">
    <location>
        <begin position="336"/>
        <end position="577"/>
    </location>
</feature>
<feature type="transmembrane region" description="Helical" evidence="9">
    <location>
        <begin position="57"/>
        <end position="77"/>
    </location>
</feature>
<evidence type="ECO:0000259" key="11">
    <source>
        <dbReference type="PROSITE" id="PS50929"/>
    </source>
</evidence>
<dbReference type="GO" id="GO:0016887">
    <property type="term" value="F:ATP hydrolysis activity"/>
    <property type="evidence" value="ECO:0007669"/>
    <property type="project" value="InterPro"/>
</dbReference>
<evidence type="ECO:0000259" key="10">
    <source>
        <dbReference type="PROSITE" id="PS50893"/>
    </source>
</evidence>
<dbReference type="Pfam" id="PF00005">
    <property type="entry name" value="ABC_tran"/>
    <property type="match status" value="1"/>
</dbReference>
<evidence type="ECO:0000256" key="8">
    <source>
        <dbReference type="ARBA" id="ARBA00023136"/>
    </source>
</evidence>
<dbReference type="InterPro" id="IPR011527">
    <property type="entry name" value="ABC1_TM_dom"/>
</dbReference>
<dbReference type="PANTHER" id="PTHR24221">
    <property type="entry name" value="ATP-BINDING CASSETTE SUB-FAMILY B"/>
    <property type="match status" value="1"/>
</dbReference>
<evidence type="ECO:0000313" key="12">
    <source>
        <dbReference type="EMBL" id="RDU60964.1"/>
    </source>
</evidence>
<dbReference type="GO" id="GO:0005886">
    <property type="term" value="C:plasma membrane"/>
    <property type="evidence" value="ECO:0007669"/>
    <property type="project" value="UniProtKB-SubCell"/>
</dbReference>
<evidence type="ECO:0000256" key="2">
    <source>
        <dbReference type="ARBA" id="ARBA00022448"/>
    </source>
</evidence>
<evidence type="ECO:0000256" key="9">
    <source>
        <dbReference type="SAM" id="Phobius"/>
    </source>
</evidence>
<dbReference type="GO" id="GO:0034040">
    <property type="term" value="F:ATPase-coupled lipid transmembrane transporter activity"/>
    <property type="evidence" value="ECO:0007669"/>
    <property type="project" value="TreeGrafter"/>
</dbReference>
<dbReference type="GO" id="GO:0140359">
    <property type="term" value="F:ABC-type transporter activity"/>
    <property type="evidence" value="ECO:0007669"/>
    <property type="project" value="InterPro"/>
</dbReference>
<dbReference type="Gene3D" id="3.40.50.300">
    <property type="entry name" value="P-loop containing nucleotide triphosphate hydrolases"/>
    <property type="match status" value="1"/>
</dbReference>
<keyword evidence="13" id="KW-1185">Reference proteome</keyword>
<keyword evidence="2" id="KW-0813">Transport</keyword>
<evidence type="ECO:0000256" key="7">
    <source>
        <dbReference type="ARBA" id="ARBA00022989"/>
    </source>
</evidence>
<evidence type="ECO:0000313" key="13">
    <source>
        <dbReference type="Proteomes" id="UP000256599"/>
    </source>
</evidence>
<dbReference type="RefSeq" id="WP_104699392.1">
    <property type="nucleotide sequence ID" value="NZ_FZPP01000005.1"/>
</dbReference>
<reference evidence="12 13" key="1">
    <citation type="submission" date="2018-04" db="EMBL/GenBank/DDBJ databases">
        <title>Novel Campyloabacter and Helicobacter Species and Strains.</title>
        <authorList>
            <person name="Mannion A.J."/>
            <person name="Shen Z."/>
            <person name="Fox J.G."/>
        </authorList>
    </citation>
    <scope>NUCLEOTIDE SEQUENCE [LARGE SCALE GENOMIC DNA]</scope>
    <source>
        <strain evidence="12 13">MIT 98-6070</strain>
    </source>
</reference>
<keyword evidence="4 9" id="KW-0812">Transmembrane</keyword>
<dbReference type="EMBL" id="NXLR01000001">
    <property type="protein sequence ID" value="RDU60964.1"/>
    <property type="molecule type" value="Genomic_DNA"/>
</dbReference>
<dbReference type="FunFam" id="3.40.50.300:FF:000221">
    <property type="entry name" value="Multidrug ABC transporter ATP-binding protein"/>
    <property type="match status" value="1"/>
</dbReference>
<dbReference type="SUPFAM" id="SSF90123">
    <property type="entry name" value="ABC transporter transmembrane region"/>
    <property type="match status" value="1"/>
</dbReference>
<evidence type="ECO:0000256" key="6">
    <source>
        <dbReference type="ARBA" id="ARBA00022840"/>
    </source>
</evidence>
<dbReference type="Proteomes" id="UP000256599">
    <property type="component" value="Unassembled WGS sequence"/>
</dbReference>
<accession>A0A3D8I883</accession>
<dbReference type="InterPro" id="IPR017871">
    <property type="entry name" value="ABC_transporter-like_CS"/>
</dbReference>
<evidence type="ECO:0000256" key="4">
    <source>
        <dbReference type="ARBA" id="ARBA00022692"/>
    </source>
</evidence>
<comment type="subcellular location">
    <subcellularLocation>
        <location evidence="1">Cell membrane</location>
        <topology evidence="1">Multi-pass membrane protein</topology>
    </subcellularLocation>
</comment>
<proteinExistence type="predicted"/>
<dbReference type="Pfam" id="PF00664">
    <property type="entry name" value="ABC_membrane"/>
    <property type="match status" value="1"/>
</dbReference>
<feature type="domain" description="ABC transmembrane type-1" evidence="11">
    <location>
        <begin position="20"/>
        <end position="305"/>
    </location>
</feature>
<evidence type="ECO:0000256" key="1">
    <source>
        <dbReference type="ARBA" id="ARBA00004651"/>
    </source>
</evidence>
<dbReference type="PROSITE" id="PS00211">
    <property type="entry name" value="ABC_TRANSPORTER_1"/>
    <property type="match status" value="1"/>
</dbReference>
<comment type="caution">
    <text evidence="12">The sequence shown here is derived from an EMBL/GenBank/DDBJ whole genome shotgun (WGS) entry which is preliminary data.</text>
</comment>
<dbReference type="Gene3D" id="1.20.1560.10">
    <property type="entry name" value="ABC transporter type 1, transmembrane domain"/>
    <property type="match status" value="1"/>
</dbReference>
<dbReference type="PANTHER" id="PTHR24221:SF397">
    <property type="entry name" value="ABC TRANSPORTER, ATP-BINDING TRANSMEMBRANE PROTEIN"/>
    <property type="match status" value="1"/>
</dbReference>
<dbReference type="GO" id="GO:0005524">
    <property type="term" value="F:ATP binding"/>
    <property type="evidence" value="ECO:0007669"/>
    <property type="project" value="UniProtKB-KW"/>
</dbReference>
<gene>
    <name evidence="12" type="ORF">CQA63_00175</name>
</gene>
<evidence type="ECO:0000256" key="5">
    <source>
        <dbReference type="ARBA" id="ARBA00022741"/>
    </source>
</evidence>
<dbReference type="InterPro" id="IPR003439">
    <property type="entry name" value="ABC_transporter-like_ATP-bd"/>
</dbReference>
<name>A0A3D8I883_9HELI</name>
<dbReference type="OrthoDB" id="9760168at2"/>
<dbReference type="InterPro" id="IPR036640">
    <property type="entry name" value="ABC1_TM_sf"/>
</dbReference>
<dbReference type="PROSITE" id="PS50893">
    <property type="entry name" value="ABC_TRANSPORTER_2"/>
    <property type="match status" value="1"/>
</dbReference>
<protein>
    <submittedName>
        <fullName evidence="12">ABC transporter ATP-binding protein</fullName>
    </submittedName>
</protein>
<feature type="transmembrane region" description="Helical" evidence="9">
    <location>
        <begin position="277"/>
        <end position="302"/>
    </location>
</feature>
<sequence length="585" mass="64415">MDLLHIRDLTLNNFKRFYTSVFWSALSDLVAFCGIFIVLLFVDVILQPFFGGYEASLGELLGICALGLVYMVIYFFAQIPAYKANYESTYKFSAQGRLELAEHLRKLPLGFLQSRNAASLSHSIMNDFARLEGVNSHMLPQTCASLVVVCIVFVGLCVWHWQMALAFFACVPLALAILLLVRYIADGLSTSHMRSVVCASNVINEYIDGISTIRANLMGGAKFARLESVFDTLRRESIRIEVSLMPFALSILSCMGAGIGIMVMVGRGFLLDGELSVIEYIAFLLLGSKAFVPLMTFCVNFIELQYFAKSGQNILSLLQAPVISGQDKDIPTSNDIRLEHVSFGYKAKQMVLHDISLHIKEKSSVAIVGDSGSGKSTLVKLIARFYEPSSGKIYIGKKGESKDISTLDYESFIAKFSMVFQDVYLFGGSVESNLKFAKENASKEAIEEVLKKANALEFVQEMPNGINTNMSEGGKSLSGGQKQRLSIARCLLKDAPIVLLDEMTSSLDVKNEYALQKAINALSKDKTIIIIAHKLRSITHCDCIIYLEKTPKGSIIAESGTHKELLAKGGKYAQAFANEASSIHI</sequence>
<feature type="transmembrane region" description="Helical" evidence="9">
    <location>
        <begin position="244"/>
        <end position="265"/>
    </location>
</feature>
<keyword evidence="3" id="KW-1003">Cell membrane</keyword>
<keyword evidence="6 12" id="KW-0067">ATP-binding</keyword>
<organism evidence="12 13">
    <name type="scientific">Helicobacter marmotae</name>
    <dbReference type="NCBI Taxonomy" id="152490"/>
    <lineage>
        <taxon>Bacteria</taxon>
        <taxon>Pseudomonadati</taxon>
        <taxon>Campylobacterota</taxon>
        <taxon>Epsilonproteobacteria</taxon>
        <taxon>Campylobacterales</taxon>
        <taxon>Helicobacteraceae</taxon>
        <taxon>Helicobacter</taxon>
    </lineage>
</organism>
<dbReference type="AlphaFoldDB" id="A0A3D8I883"/>